<organism evidence="6 7">
    <name type="scientific">Malurus cyaneus samueli</name>
    <dbReference type="NCBI Taxonomy" id="2593467"/>
    <lineage>
        <taxon>Eukaryota</taxon>
        <taxon>Metazoa</taxon>
        <taxon>Chordata</taxon>
        <taxon>Craniata</taxon>
        <taxon>Vertebrata</taxon>
        <taxon>Euteleostomi</taxon>
        <taxon>Archelosauria</taxon>
        <taxon>Archosauria</taxon>
        <taxon>Dinosauria</taxon>
        <taxon>Saurischia</taxon>
        <taxon>Theropoda</taxon>
        <taxon>Coelurosauria</taxon>
        <taxon>Aves</taxon>
        <taxon>Neognathae</taxon>
        <taxon>Neoaves</taxon>
        <taxon>Telluraves</taxon>
        <taxon>Australaves</taxon>
        <taxon>Passeriformes</taxon>
        <taxon>Meliphagoidea</taxon>
        <taxon>Maluridae</taxon>
        <taxon>Malurus</taxon>
    </lineage>
</organism>
<evidence type="ECO:0000313" key="6">
    <source>
        <dbReference type="Ensembl" id="ENSMCSP00000021682.1"/>
    </source>
</evidence>
<reference evidence="6" key="2">
    <citation type="submission" date="2025-09" db="UniProtKB">
        <authorList>
            <consortium name="Ensembl"/>
        </authorList>
    </citation>
    <scope>IDENTIFICATION</scope>
</reference>
<dbReference type="Ensembl" id="ENSMCST00000022234.1">
    <property type="protein sequence ID" value="ENSMCSP00000021682.1"/>
    <property type="gene ID" value="ENSMCSG00000015118.1"/>
</dbReference>
<keyword evidence="7" id="KW-1185">Reference proteome</keyword>
<evidence type="ECO:0000313" key="7">
    <source>
        <dbReference type="Proteomes" id="UP000694560"/>
    </source>
</evidence>
<dbReference type="InterPro" id="IPR001841">
    <property type="entry name" value="Znf_RING"/>
</dbReference>
<dbReference type="Pfam" id="PF13923">
    <property type="entry name" value="zf-C3HC4_2"/>
    <property type="match status" value="1"/>
</dbReference>
<evidence type="ECO:0000256" key="3">
    <source>
        <dbReference type="ARBA" id="ARBA00022833"/>
    </source>
</evidence>
<dbReference type="SMART" id="SM00184">
    <property type="entry name" value="RING"/>
    <property type="match status" value="1"/>
</dbReference>
<evidence type="ECO:0000256" key="2">
    <source>
        <dbReference type="ARBA" id="ARBA00022771"/>
    </source>
</evidence>
<dbReference type="OrthoDB" id="21204at2759"/>
<dbReference type="AlphaFoldDB" id="A0A8C5UMR7"/>
<evidence type="ECO:0000259" key="5">
    <source>
        <dbReference type="PROSITE" id="PS50089"/>
    </source>
</evidence>
<protein>
    <recommendedName>
        <fullName evidence="5">RING-type domain-containing protein</fullName>
    </recommendedName>
</protein>
<reference evidence="6" key="1">
    <citation type="submission" date="2025-08" db="UniProtKB">
        <authorList>
            <consortium name="Ensembl"/>
        </authorList>
    </citation>
    <scope>IDENTIFICATION</scope>
</reference>
<dbReference type="Proteomes" id="UP000694560">
    <property type="component" value="Unplaced"/>
</dbReference>
<dbReference type="InterPro" id="IPR017907">
    <property type="entry name" value="Znf_RING_CS"/>
</dbReference>
<keyword evidence="1" id="KW-0479">Metal-binding</keyword>
<evidence type="ECO:0000256" key="1">
    <source>
        <dbReference type="ARBA" id="ARBA00022723"/>
    </source>
</evidence>
<name>A0A8C5UMR7_9PASS</name>
<dbReference type="PROSITE" id="PS50089">
    <property type="entry name" value="ZF_RING_2"/>
    <property type="match status" value="1"/>
</dbReference>
<dbReference type="InterPro" id="IPR013083">
    <property type="entry name" value="Znf_RING/FYVE/PHD"/>
</dbReference>
<proteinExistence type="predicted"/>
<dbReference type="GO" id="GO:0008270">
    <property type="term" value="F:zinc ion binding"/>
    <property type="evidence" value="ECO:0007669"/>
    <property type="project" value="UniProtKB-KW"/>
</dbReference>
<dbReference type="Gene3D" id="3.30.40.10">
    <property type="entry name" value="Zinc/RING finger domain, C3HC4 (zinc finger)"/>
    <property type="match status" value="1"/>
</dbReference>
<sequence length="62" mass="6882">MPAEPGPDWLETNMATDTDGSCPVCQDALKNVASALPCRHRFCLGCILRWAQRNPSCKYLTK</sequence>
<accession>A0A8C5UMR7</accession>
<dbReference type="SUPFAM" id="SSF57850">
    <property type="entry name" value="RING/U-box"/>
    <property type="match status" value="1"/>
</dbReference>
<keyword evidence="2 4" id="KW-0863">Zinc-finger</keyword>
<keyword evidence="3" id="KW-0862">Zinc</keyword>
<dbReference type="PROSITE" id="PS00518">
    <property type="entry name" value="ZF_RING_1"/>
    <property type="match status" value="1"/>
</dbReference>
<evidence type="ECO:0000256" key="4">
    <source>
        <dbReference type="PROSITE-ProRule" id="PRU00175"/>
    </source>
</evidence>
<feature type="domain" description="RING-type" evidence="5">
    <location>
        <begin position="22"/>
        <end position="58"/>
    </location>
</feature>